<gene>
    <name evidence="2" type="ORF">PPYR_02492</name>
</gene>
<dbReference type="Pfam" id="PF13679">
    <property type="entry name" value="Methyltransf_32"/>
    <property type="match status" value="1"/>
</dbReference>
<proteinExistence type="predicted"/>
<dbReference type="SUPFAM" id="SSF53335">
    <property type="entry name" value="S-adenosyl-L-methionine-dependent methyltransferases"/>
    <property type="match status" value="1"/>
</dbReference>
<dbReference type="InterPro" id="IPR029063">
    <property type="entry name" value="SAM-dependent_MTases_sf"/>
</dbReference>
<evidence type="ECO:0000313" key="3">
    <source>
        <dbReference type="Proteomes" id="UP000327044"/>
    </source>
</evidence>
<feature type="domain" description="Methyltransferase" evidence="1">
    <location>
        <begin position="108"/>
        <end position="250"/>
    </location>
</feature>
<dbReference type="Gene3D" id="3.40.50.150">
    <property type="entry name" value="Vaccinia Virus protein VP39"/>
    <property type="match status" value="1"/>
</dbReference>
<dbReference type="PANTHER" id="PTHR12496">
    <property type="entry name" value="CGI-41 METHYLTRANSFERASE"/>
    <property type="match status" value="1"/>
</dbReference>
<organism evidence="2 3">
    <name type="scientific">Photinus pyralis</name>
    <name type="common">Common eastern firefly</name>
    <name type="synonym">Lampyris pyralis</name>
    <dbReference type="NCBI Taxonomy" id="7054"/>
    <lineage>
        <taxon>Eukaryota</taxon>
        <taxon>Metazoa</taxon>
        <taxon>Ecdysozoa</taxon>
        <taxon>Arthropoda</taxon>
        <taxon>Hexapoda</taxon>
        <taxon>Insecta</taxon>
        <taxon>Pterygota</taxon>
        <taxon>Neoptera</taxon>
        <taxon>Endopterygota</taxon>
        <taxon>Coleoptera</taxon>
        <taxon>Polyphaga</taxon>
        <taxon>Elateriformia</taxon>
        <taxon>Elateroidea</taxon>
        <taxon>Lampyridae</taxon>
        <taxon>Lampyrinae</taxon>
        <taxon>Photinus</taxon>
    </lineage>
</organism>
<dbReference type="PANTHER" id="PTHR12496:SF0">
    <property type="entry name" value="METHYLTRANSFERASE DOMAIN-CONTAINING PROTEIN"/>
    <property type="match status" value="1"/>
</dbReference>
<evidence type="ECO:0000313" key="2">
    <source>
        <dbReference type="EMBL" id="KAB0805522.1"/>
    </source>
</evidence>
<dbReference type="InterPro" id="IPR052220">
    <property type="entry name" value="METTL25"/>
</dbReference>
<evidence type="ECO:0000259" key="1">
    <source>
        <dbReference type="Pfam" id="PF13679"/>
    </source>
</evidence>
<dbReference type="InterPro" id="IPR025714">
    <property type="entry name" value="Methyltranfer_dom"/>
</dbReference>
<sequence>MSFHKDANEYFREVLTFLREEDWLFNYPNTHIFVNRILDNFKTDWIRPLRCITNKELNDIPEGFVNSNWPTDFKELLVKIAALKQEIQHYNCSQQPVVLQPQVRLSAKKAHEISTLPLVIHDMCSKHNVTVLVDVGAGIGYLSLILHENYNYKVLAIEGSGEKVELALKYQAKFYPSTKGDVKFVHHFITENSATTIENLLSERNWKQNVGIVGLHTCADLSVTVLEIFQKLSYAKVMVVMPCCYHRMEERTLTPEQEQFKRFPVSETLRSVYGSLNGESFLRRPFLRLACQQTGNAWKHMSEEMHALHSKNCAFRAILEEVAREGNYTVRRLKRKSGKGNDSNYTMDAYVSNLKITHKLVTSEGTDAEIDSNFTAKMLEKWAEYKEKCYLVEILTALQTAIQSICENIVLLDRAQSLKENGINCDVYQITNDRISPRCHALLANK</sequence>
<dbReference type="EMBL" id="VVIM01000001">
    <property type="protein sequence ID" value="KAB0805522.1"/>
    <property type="molecule type" value="Genomic_DNA"/>
</dbReference>
<reference evidence="2 3" key="1">
    <citation type="journal article" date="2018" name="Elife">
        <title>Firefly genomes illuminate parallel origins of bioluminescence in beetles.</title>
        <authorList>
            <person name="Fallon T.R."/>
            <person name="Lower S.E."/>
            <person name="Chang C.H."/>
            <person name="Bessho-Uehara M."/>
            <person name="Martin G.J."/>
            <person name="Bewick A.J."/>
            <person name="Behringer M."/>
            <person name="Debat H.J."/>
            <person name="Wong I."/>
            <person name="Day J.C."/>
            <person name="Suvorov A."/>
            <person name="Silva C.J."/>
            <person name="Stanger-Hall K.F."/>
            <person name="Hall D.W."/>
            <person name="Schmitz R.J."/>
            <person name="Nelson D.R."/>
            <person name="Lewis S.M."/>
            <person name="Shigenobu S."/>
            <person name="Bybee S.M."/>
            <person name="Larracuente A.M."/>
            <person name="Oba Y."/>
            <person name="Weng J.K."/>
        </authorList>
    </citation>
    <scope>NUCLEOTIDE SEQUENCE [LARGE SCALE GENOMIC DNA]</scope>
    <source>
        <strain evidence="2">1611_PpyrPB1</strain>
        <tissue evidence="2">Whole body</tissue>
    </source>
</reference>
<keyword evidence="3" id="KW-1185">Reference proteome</keyword>
<name>A0A5N4B7D8_PHOPY</name>
<dbReference type="Proteomes" id="UP000327044">
    <property type="component" value="Unassembled WGS sequence"/>
</dbReference>
<comment type="caution">
    <text evidence="2">The sequence shown here is derived from an EMBL/GenBank/DDBJ whole genome shotgun (WGS) entry which is preliminary data.</text>
</comment>
<accession>A0A5N4B7D8</accession>
<protein>
    <recommendedName>
        <fullName evidence="1">Methyltransferase domain-containing protein</fullName>
    </recommendedName>
</protein>
<dbReference type="OrthoDB" id="10258156at2759"/>
<dbReference type="AlphaFoldDB" id="A0A5N4B7D8"/>
<dbReference type="InParanoid" id="A0A5N4B7D8"/>